<keyword evidence="2 4" id="KW-0238">DNA-binding</keyword>
<dbReference type="InterPro" id="IPR039536">
    <property type="entry name" value="TetR_C_Proteobacteria"/>
</dbReference>
<evidence type="ECO:0000313" key="6">
    <source>
        <dbReference type="EMBL" id="GLO35557.1"/>
    </source>
</evidence>
<feature type="domain" description="HTH tetR-type" evidence="5">
    <location>
        <begin position="27"/>
        <end position="87"/>
    </location>
</feature>
<dbReference type="GO" id="GO:0000976">
    <property type="term" value="F:transcription cis-regulatory region binding"/>
    <property type="evidence" value="ECO:0007669"/>
    <property type="project" value="TreeGrafter"/>
</dbReference>
<evidence type="ECO:0000256" key="4">
    <source>
        <dbReference type="PROSITE-ProRule" id="PRU00335"/>
    </source>
</evidence>
<dbReference type="InterPro" id="IPR050109">
    <property type="entry name" value="HTH-type_TetR-like_transc_reg"/>
</dbReference>
<reference evidence="6" key="1">
    <citation type="submission" date="2023-01" db="EMBL/GenBank/DDBJ databases">
        <title>Whole-genome sequence of Pseudomonas putida NBRC 14671.</title>
        <authorList>
            <person name="Morohoshi T."/>
            <person name="Someya N."/>
        </authorList>
    </citation>
    <scope>NUCLEOTIDE SEQUENCE</scope>
    <source>
        <strain evidence="6">NBRC 14671</strain>
    </source>
</reference>
<name>A0AA37RBR7_PSEPU</name>
<dbReference type="Proteomes" id="UP001161257">
    <property type="component" value="Unassembled WGS sequence"/>
</dbReference>
<dbReference type="PROSITE" id="PS50977">
    <property type="entry name" value="HTH_TETR_2"/>
    <property type="match status" value="1"/>
</dbReference>
<sequence length="222" mass="24520">MSWQTYRFLAWNMTVSKEFTPPTPKGRERLDSFLTVSTDLFLELGYDSVTLDDVIAKSGGSRATLYRAFGGKQQLFEAVVQDFCAKFSAELCQISYANLDFSTGFYKLARGYVTLALSERQVSFYRIVMGTAGRFPSVGALWYHQGVNAVSQVFYDFLRSHISVTDASDEAVKMLADNVQGSLVFCLLNQAAVLQKPSDTEVSATIDAVAALASRAFAELTE</sequence>
<dbReference type="Pfam" id="PF14246">
    <property type="entry name" value="TetR_C_7"/>
    <property type="match status" value="1"/>
</dbReference>
<organism evidence="6 7">
    <name type="scientific">Pseudomonas putida</name>
    <name type="common">Arthrobacter siderocapsulatus</name>
    <dbReference type="NCBI Taxonomy" id="303"/>
    <lineage>
        <taxon>Bacteria</taxon>
        <taxon>Pseudomonadati</taxon>
        <taxon>Pseudomonadota</taxon>
        <taxon>Gammaproteobacteria</taxon>
        <taxon>Pseudomonadales</taxon>
        <taxon>Pseudomonadaceae</taxon>
        <taxon>Pseudomonas</taxon>
    </lineage>
</organism>
<dbReference type="Gene3D" id="1.10.357.10">
    <property type="entry name" value="Tetracycline Repressor, domain 2"/>
    <property type="match status" value="1"/>
</dbReference>
<gene>
    <name evidence="6" type="ORF">PPUN14671_23900</name>
</gene>
<dbReference type="PANTHER" id="PTHR30055:SF234">
    <property type="entry name" value="HTH-TYPE TRANSCRIPTIONAL REGULATOR BETI"/>
    <property type="match status" value="1"/>
</dbReference>
<dbReference type="SUPFAM" id="SSF46689">
    <property type="entry name" value="Homeodomain-like"/>
    <property type="match status" value="1"/>
</dbReference>
<dbReference type="EMBL" id="BSKJ01000004">
    <property type="protein sequence ID" value="GLO35557.1"/>
    <property type="molecule type" value="Genomic_DNA"/>
</dbReference>
<evidence type="ECO:0000256" key="2">
    <source>
        <dbReference type="ARBA" id="ARBA00023125"/>
    </source>
</evidence>
<proteinExistence type="predicted"/>
<feature type="DNA-binding region" description="H-T-H motif" evidence="4">
    <location>
        <begin position="50"/>
        <end position="69"/>
    </location>
</feature>
<dbReference type="GO" id="GO:0003700">
    <property type="term" value="F:DNA-binding transcription factor activity"/>
    <property type="evidence" value="ECO:0007669"/>
    <property type="project" value="TreeGrafter"/>
</dbReference>
<evidence type="ECO:0000256" key="3">
    <source>
        <dbReference type="ARBA" id="ARBA00023163"/>
    </source>
</evidence>
<dbReference type="PANTHER" id="PTHR30055">
    <property type="entry name" value="HTH-TYPE TRANSCRIPTIONAL REGULATOR RUTR"/>
    <property type="match status" value="1"/>
</dbReference>
<dbReference type="AlphaFoldDB" id="A0AA37RBR7"/>
<accession>A0AA37RBR7</accession>
<dbReference type="InterPro" id="IPR009057">
    <property type="entry name" value="Homeodomain-like_sf"/>
</dbReference>
<keyword evidence="1" id="KW-0805">Transcription regulation</keyword>
<dbReference type="Pfam" id="PF00440">
    <property type="entry name" value="TetR_N"/>
    <property type="match status" value="1"/>
</dbReference>
<evidence type="ECO:0000313" key="7">
    <source>
        <dbReference type="Proteomes" id="UP001161257"/>
    </source>
</evidence>
<protein>
    <recommendedName>
        <fullName evidence="5">HTH tetR-type domain-containing protein</fullName>
    </recommendedName>
</protein>
<dbReference type="InterPro" id="IPR001647">
    <property type="entry name" value="HTH_TetR"/>
</dbReference>
<evidence type="ECO:0000256" key="1">
    <source>
        <dbReference type="ARBA" id="ARBA00023015"/>
    </source>
</evidence>
<evidence type="ECO:0000259" key="5">
    <source>
        <dbReference type="PROSITE" id="PS50977"/>
    </source>
</evidence>
<keyword evidence="3" id="KW-0804">Transcription</keyword>
<comment type="caution">
    <text evidence="6">The sequence shown here is derived from an EMBL/GenBank/DDBJ whole genome shotgun (WGS) entry which is preliminary data.</text>
</comment>